<comment type="caution">
    <text evidence="1">The sequence shown here is derived from an EMBL/GenBank/DDBJ whole genome shotgun (WGS) entry which is preliminary data.</text>
</comment>
<dbReference type="EMBL" id="AOGY02000009">
    <property type="protein sequence ID" value="EMY71672.1"/>
    <property type="molecule type" value="Genomic_DNA"/>
</dbReference>
<sequence>MKKIFVHPLKGKVGDTIRLLHSAKQLYSKSQEQTKIAIYMHKSEAIKIQGLSIDERDILETRFGFIIINFSYAVIYGIPDYFLKSESNCLVRLAWIASICEKSYIKKINHVFTPENCSFSLKKIFFFNFQRIDKIDLTSKKIWDQTELIKRPKLRKIYRIIYFVRHHQTQPWRNSNLLIFQDLKKLLKYFPNYHLSIAGLANRSEYLQNGYPENENYIEYQMFDLYNDQKEIYKTYDLAIGVNSASLDIASIAGIPVLRLCEFQGLPKCGIAKYNSFLSVKTNIGIIPNEYENEHWYDQLTRRAFQKIASLILKSLTSDTESLTISKHILLNNAEILRAKNLKTLIRSKIADFA</sequence>
<evidence type="ECO:0000313" key="1">
    <source>
        <dbReference type="EMBL" id="EMY71672.1"/>
    </source>
</evidence>
<dbReference type="RefSeq" id="WP_002976189.1">
    <property type="nucleotide sequence ID" value="NZ_AOGY02000009.1"/>
</dbReference>
<dbReference type="AlphaFoldDB" id="N1WEN2"/>
<organism evidence="1 2">
    <name type="scientific">Leptospira vanthielii serovar Holland str. Waz Holland = ATCC 700522</name>
    <dbReference type="NCBI Taxonomy" id="1218591"/>
    <lineage>
        <taxon>Bacteria</taxon>
        <taxon>Pseudomonadati</taxon>
        <taxon>Spirochaetota</taxon>
        <taxon>Spirochaetia</taxon>
        <taxon>Leptospirales</taxon>
        <taxon>Leptospiraceae</taxon>
        <taxon>Leptospira</taxon>
    </lineage>
</organism>
<reference evidence="1 2" key="1">
    <citation type="submission" date="2013-03" db="EMBL/GenBank/DDBJ databases">
        <authorList>
            <person name="Harkins D.M."/>
            <person name="Durkin A.S."/>
            <person name="Brinkac L.M."/>
            <person name="Haft D.H."/>
            <person name="Selengut J.D."/>
            <person name="Sanka R."/>
            <person name="DePew J."/>
            <person name="Purushe J."/>
            <person name="Galloway R.L."/>
            <person name="Vinetz J.M."/>
            <person name="Sutton G.G."/>
            <person name="Nierman W.C."/>
            <person name="Fouts D.E."/>
        </authorList>
    </citation>
    <scope>NUCLEOTIDE SEQUENCE [LARGE SCALE GENOMIC DNA]</scope>
    <source>
        <strain evidence="1 2">Waz Holland</strain>
    </source>
</reference>
<proteinExistence type="predicted"/>
<protein>
    <submittedName>
        <fullName evidence="1">Uncharacterized protein</fullName>
    </submittedName>
</protein>
<gene>
    <name evidence="1" type="ORF">LEP1GSC199_0582</name>
</gene>
<evidence type="ECO:0000313" key="2">
    <source>
        <dbReference type="Proteomes" id="UP000012227"/>
    </source>
</evidence>
<dbReference type="Proteomes" id="UP000012227">
    <property type="component" value="Unassembled WGS sequence"/>
</dbReference>
<accession>N1WEN2</accession>
<name>N1WEN2_9LEPT</name>